<dbReference type="HOGENOM" id="CLU_2601465_0_0_9"/>
<proteinExistence type="predicted"/>
<name>E4SKT1_LACAR</name>
<evidence type="ECO:0000313" key="2">
    <source>
        <dbReference type="Proteomes" id="UP000007033"/>
    </source>
</evidence>
<dbReference type="AlphaFoldDB" id="E4SKT1"/>
<gene>
    <name evidence="1" type="ordered locus">LA2_07795</name>
</gene>
<evidence type="ECO:0000313" key="1">
    <source>
        <dbReference type="EMBL" id="ADQ59478.1"/>
    </source>
</evidence>
<dbReference type="Proteomes" id="UP000007033">
    <property type="component" value="Chromosome"/>
</dbReference>
<accession>E4SKT1</accession>
<dbReference type="PATRIC" id="fig|695560.3.peg.1536"/>
<organism evidence="1 2">
    <name type="scientific">Lactobacillus amylovorus (strain GRL 1112)</name>
    <dbReference type="NCBI Taxonomy" id="695560"/>
    <lineage>
        <taxon>Bacteria</taxon>
        <taxon>Bacillati</taxon>
        <taxon>Bacillota</taxon>
        <taxon>Bacilli</taxon>
        <taxon>Lactobacillales</taxon>
        <taxon>Lactobacillaceae</taxon>
        <taxon>Lactobacillus</taxon>
    </lineage>
</organism>
<reference evidence="1 2" key="1">
    <citation type="journal article" date="2011" name="J. Bacteriol.">
        <title>Genome sequence of Lactobacillus amylovorus GRL1112.</title>
        <authorList>
            <person name="Kant R."/>
            <person name="Paulin L."/>
            <person name="Alatalo E."/>
            <person name="de Vos W.M."/>
            <person name="Palva A."/>
        </authorList>
    </citation>
    <scope>NUCLEOTIDE SEQUENCE [LARGE SCALE GENOMIC DNA]</scope>
    <source>
        <strain evidence="1 2">GRL 1112</strain>
    </source>
</reference>
<protein>
    <submittedName>
        <fullName evidence="1">Uncharacterized protein</fullName>
    </submittedName>
</protein>
<dbReference type="RefSeq" id="WP_013438261.1">
    <property type="nucleotide sequence ID" value="NC_014724.1"/>
</dbReference>
<dbReference type="EMBL" id="CP002338">
    <property type="protein sequence ID" value="ADQ59478.1"/>
    <property type="molecule type" value="Genomic_DNA"/>
</dbReference>
<dbReference type="KEGG" id="lam:LA2_07795"/>
<sequence length="79" mass="8973">MTKKKCPYCELGGEMSVNLDQGNIGIEYTNNKKMEQHYINACSVPDLSGNIYEFNSVAIHYCPFCGRKFNDEGDKDAKR</sequence>